<dbReference type="RefSeq" id="WP_068302232.1">
    <property type="nucleotide sequence ID" value="NZ_FNAK01000003.1"/>
</dbReference>
<dbReference type="Pfam" id="PF07811">
    <property type="entry name" value="TadE"/>
    <property type="match status" value="1"/>
</dbReference>
<name>A0A1G6Y666_9PROT</name>
<evidence type="ECO:0000313" key="4">
    <source>
        <dbReference type="Proteomes" id="UP000183685"/>
    </source>
</evidence>
<dbReference type="Proteomes" id="UP000183685">
    <property type="component" value="Unassembled WGS sequence"/>
</dbReference>
<reference evidence="3 4" key="1">
    <citation type="submission" date="2016-10" db="EMBL/GenBank/DDBJ databases">
        <authorList>
            <person name="de Groot N.N."/>
        </authorList>
    </citation>
    <scope>NUCLEOTIDE SEQUENCE [LARGE SCALE GENOMIC DNA]</scope>
    <source>
        <strain evidence="3 4">CGMCC 1.9109</strain>
    </source>
</reference>
<accession>A0A1G6Y666</accession>
<evidence type="ECO:0000313" key="3">
    <source>
        <dbReference type="EMBL" id="SDD85909.1"/>
    </source>
</evidence>
<feature type="domain" description="TadE-like" evidence="2">
    <location>
        <begin position="23"/>
        <end position="65"/>
    </location>
</feature>
<dbReference type="OrthoDB" id="7306064at2"/>
<keyword evidence="1" id="KW-1133">Transmembrane helix</keyword>
<sequence length="154" mass="16725">MMCSNLIGRLRKGIKRFQRDTSGVAAVEFALTIPIYLGSIIMLVELSRIVYTQGVVLYAAEEATRYALVHYNATSDDVQAIAEANLLGLDPDNITAIIITSPVDPSDQTKLVTVEVQYQYLPILSLEAFLDLGSDAGLAIRGESSGFLTEEIPS</sequence>
<evidence type="ECO:0000259" key="2">
    <source>
        <dbReference type="Pfam" id="PF07811"/>
    </source>
</evidence>
<proteinExistence type="predicted"/>
<keyword evidence="4" id="KW-1185">Reference proteome</keyword>
<protein>
    <submittedName>
        <fullName evidence="3">TadE-like protein</fullName>
    </submittedName>
</protein>
<feature type="transmembrane region" description="Helical" evidence="1">
    <location>
        <begin position="21"/>
        <end position="44"/>
    </location>
</feature>
<dbReference type="STRING" id="637679.GCA_001550055_01183"/>
<dbReference type="InterPro" id="IPR012495">
    <property type="entry name" value="TadE-like_dom"/>
</dbReference>
<gene>
    <name evidence="3" type="ORF">SAMN04488071_1502</name>
</gene>
<organism evidence="3 4">
    <name type="scientific">Kordiimonas lacus</name>
    <dbReference type="NCBI Taxonomy" id="637679"/>
    <lineage>
        <taxon>Bacteria</taxon>
        <taxon>Pseudomonadati</taxon>
        <taxon>Pseudomonadota</taxon>
        <taxon>Alphaproteobacteria</taxon>
        <taxon>Kordiimonadales</taxon>
        <taxon>Kordiimonadaceae</taxon>
        <taxon>Kordiimonas</taxon>
    </lineage>
</organism>
<keyword evidence="1" id="KW-0472">Membrane</keyword>
<evidence type="ECO:0000256" key="1">
    <source>
        <dbReference type="SAM" id="Phobius"/>
    </source>
</evidence>
<keyword evidence="1" id="KW-0812">Transmembrane</keyword>
<dbReference type="AlphaFoldDB" id="A0A1G6Y666"/>
<dbReference type="EMBL" id="FNAK01000003">
    <property type="protein sequence ID" value="SDD85909.1"/>
    <property type="molecule type" value="Genomic_DNA"/>
</dbReference>